<evidence type="ECO:0000256" key="1">
    <source>
        <dbReference type="SAM" id="MobiDB-lite"/>
    </source>
</evidence>
<organism evidence="2">
    <name type="scientific">uncultured Rubrobacteraceae bacterium</name>
    <dbReference type="NCBI Taxonomy" id="349277"/>
    <lineage>
        <taxon>Bacteria</taxon>
        <taxon>Bacillati</taxon>
        <taxon>Actinomycetota</taxon>
        <taxon>Rubrobacteria</taxon>
        <taxon>Rubrobacterales</taxon>
        <taxon>Rubrobacteraceae</taxon>
        <taxon>environmental samples</taxon>
    </lineage>
</organism>
<proteinExistence type="predicted"/>
<protein>
    <submittedName>
        <fullName evidence="2">Uncharacterized protein</fullName>
    </submittedName>
</protein>
<feature type="compositionally biased region" description="Basic and acidic residues" evidence="1">
    <location>
        <begin position="15"/>
        <end position="33"/>
    </location>
</feature>
<dbReference type="AlphaFoldDB" id="A0A6J4NX27"/>
<evidence type="ECO:0000313" key="2">
    <source>
        <dbReference type="EMBL" id="CAA9399302.1"/>
    </source>
</evidence>
<feature type="non-terminal residue" evidence="2">
    <location>
        <position position="125"/>
    </location>
</feature>
<reference evidence="2" key="1">
    <citation type="submission" date="2020-02" db="EMBL/GenBank/DDBJ databases">
        <authorList>
            <person name="Meier V. D."/>
        </authorList>
    </citation>
    <scope>NUCLEOTIDE SEQUENCE</scope>
    <source>
        <strain evidence="2">AVDCRST_MAG55</strain>
    </source>
</reference>
<feature type="region of interest" description="Disordered" evidence="1">
    <location>
        <begin position="1"/>
        <end position="125"/>
    </location>
</feature>
<gene>
    <name evidence="2" type="ORF">AVDCRST_MAG55-551</name>
</gene>
<accession>A0A6J4NX27</accession>
<name>A0A6J4NX27_9ACTN</name>
<feature type="non-terminal residue" evidence="2">
    <location>
        <position position="1"/>
    </location>
</feature>
<dbReference type="EMBL" id="CADCUZ010000024">
    <property type="protein sequence ID" value="CAA9399302.1"/>
    <property type="molecule type" value="Genomic_DNA"/>
</dbReference>
<sequence length="125" mass="12909">GVPTRTGGEGASLRTRGDGRVRGGRARSRDRNPHSAGIRHRGGALHGPSPGGPPGRARRDALAGPQRPRVAAAGSDAERADRGARCRGHARVRGQAAQRSPLGGSRRRGARNVSRIPSPSRGGVL</sequence>